<proteinExistence type="predicted"/>
<dbReference type="PANTHER" id="PTHR46018">
    <property type="entry name" value="ZINC PHOSPHODIESTERASE ELAC PROTEIN 1"/>
    <property type="match status" value="1"/>
</dbReference>
<dbReference type="GO" id="GO:0042781">
    <property type="term" value="F:3'-tRNA processing endoribonuclease activity"/>
    <property type="evidence" value="ECO:0007669"/>
    <property type="project" value="TreeGrafter"/>
</dbReference>
<reference evidence="2" key="1">
    <citation type="submission" date="2018-06" db="EMBL/GenBank/DDBJ databases">
        <authorList>
            <person name="Zhirakovskaya E."/>
        </authorList>
    </citation>
    <scope>NUCLEOTIDE SEQUENCE</scope>
</reference>
<gene>
    <name evidence="2" type="ORF">MNBD_GAMMA07-647</name>
</gene>
<protein>
    <recommendedName>
        <fullName evidence="1">Metallo-beta-lactamase domain-containing protein</fullName>
    </recommendedName>
</protein>
<dbReference type="EMBL" id="UOFF01000091">
    <property type="protein sequence ID" value="VAW55391.1"/>
    <property type="molecule type" value="Genomic_DNA"/>
</dbReference>
<dbReference type="InterPro" id="IPR036866">
    <property type="entry name" value="RibonucZ/Hydroxyglut_hydro"/>
</dbReference>
<organism evidence="2">
    <name type="scientific">hydrothermal vent metagenome</name>
    <dbReference type="NCBI Taxonomy" id="652676"/>
    <lineage>
        <taxon>unclassified sequences</taxon>
        <taxon>metagenomes</taxon>
        <taxon>ecological metagenomes</taxon>
    </lineage>
</organism>
<dbReference type="PANTHER" id="PTHR46018:SF2">
    <property type="entry name" value="ZINC PHOSPHODIESTERASE ELAC PROTEIN 1"/>
    <property type="match status" value="1"/>
</dbReference>
<evidence type="ECO:0000313" key="2">
    <source>
        <dbReference type="EMBL" id="VAW55391.1"/>
    </source>
</evidence>
<dbReference type="Gene3D" id="3.60.15.10">
    <property type="entry name" value="Ribonuclease Z/Hydroxyacylglutathione hydrolase-like"/>
    <property type="match status" value="1"/>
</dbReference>
<dbReference type="SMART" id="SM00849">
    <property type="entry name" value="Lactamase_B"/>
    <property type="match status" value="1"/>
</dbReference>
<feature type="domain" description="Metallo-beta-lactamase" evidence="1">
    <location>
        <begin position="57"/>
        <end position="300"/>
    </location>
</feature>
<dbReference type="AlphaFoldDB" id="A0A3B0WJ83"/>
<sequence>MLRPKKFKTTLLTSLLLLCSTSATYAHKKLAIDKVHGDLSVMVLGSGGPVATPSARASAGYMIFTDGKPRILMDIGGGTYQRVAKSGMNVKDVDVILLTHLHIDHTGDLSPFIKTVYFHNRGANLNPNIPQSFPPGRTLPFRIFGPAANGVKFPPPAGLPDVAQYPASTEYVHGHYDAATGLERYLNIFSRAISGGIFGVTPTDVSPNWLAYNPEVIVDEGEGENRLLITAVGINHGPVPALAFRIEYKGKTIVYSGDTSSRSVAPDGTPLENGGNMVSISENADLLIYDTAITDTLPAGPTGAAFFQLHTTPSRIGEVARSAGVKHLLLSHITPITEPRIKEVKALVRAQGYVGGMKVAKDLKVINLD</sequence>
<evidence type="ECO:0000259" key="1">
    <source>
        <dbReference type="SMART" id="SM00849"/>
    </source>
</evidence>
<dbReference type="InterPro" id="IPR001279">
    <property type="entry name" value="Metallo-B-lactamas"/>
</dbReference>
<dbReference type="Pfam" id="PF00753">
    <property type="entry name" value="Lactamase_B"/>
    <property type="match status" value="1"/>
</dbReference>
<name>A0A3B0WJ83_9ZZZZ</name>
<dbReference type="SUPFAM" id="SSF56281">
    <property type="entry name" value="Metallo-hydrolase/oxidoreductase"/>
    <property type="match status" value="1"/>
</dbReference>
<accession>A0A3B0WJ83</accession>